<dbReference type="InterPro" id="IPR036661">
    <property type="entry name" value="Luciferase-like_sf"/>
</dbReference>
<protein>
    <submittedName>
        <fullName evidence="6">LLM class F420-dependent oxidoreductase</fullName>
    </submittedName>
</protein>
<evidence type="ECO:0000256" key="3">
    <source>
        <dbReference type="ARBA" id="ARBA00023002"/>
    </source>
</evidence>
<keyword evidence="2" id="KW-0288">FMN</keyword>
<dbReference type="SUPFAM" id="SSF51679">
    <property type="entry name" value="Bacterial luciferase-like"/>
    <property type="match status" value="1"/>
</dbReference>
<dbReference type="InterPro" id="IPR011251">
    <property type="entry name" value="Luciferase-like_dom"/>
</dbReference>
<organism evidence="6 7">
    <name type="scientific">Mycolicibacterium poriferae</name>
    <dbReference type="NCBI Taxonomy" id="39694"/>
    <lineage>
        <taxon>Bacteria</taxon>
        <taxon>Bacillati</taxon>
        <taxon>Actinomycetota</taxon>
        <taxon>Actinomycetes</taxon>
        <taxon>Mycobacteriales</taxon>
        <taxon>Mycobacteriaceae</taxon>
        <taxon>Mycolicibacterium</taxon>
    </lineage>
</organism>
<gene>
    <name evidence="6" type="primary">ssuD_2</name>
    <name evidence="6" type="ORF">MPOR_25750</name>
</gene>
<keyword evidence="7" id="KW-1185">Reference proteome</keyword>
<feature type="domain" description="Luciferase-like" evidence="5">
    <location>
        <begin position="15"/>
        <end position="241"/>
    </location>
</feature>
<dbReference type="KEGG" id="mpof:MPOR_25750"/>
<keyword evidence="4" id="KW-0503">Monooxygenase</keyword>
<dbReference type="PANTHER" id="PTHR42847:SF8">
    <property type="entry name" value="CONSERVED PROTEIN"/>
    <property type="match status" value="1"/>
</dbReference>
<dbReference type="GO" id="GO:0046306">
    <property type="term" value="P:alkanesulfonate catabolic process"/>
    <property type="evidence" value="ECO:0007669"/>
    <property type="project" value="TreeGrafter"/>
</dbReference>
<dbReference type="AlphaFoldDB" id="A0A6N4VAU4"/>
<evidence type="ECO:0000313" key="7">
    <source>
        <dbReference type="Proteomes" id="UP000466785"/>
    </source>
</evidence>
<keyword evidence="3" id="KW-0560">Oxidoreductase</keyword>
<dbReference type="Gene3D" id="3.20.20.30">
    <property type="entry name" value="Luciferase-like domain"/>
    <property type="match status" value="1"/>
</dbReference>
<dbReference type="EMBL" id="AP022570">
    <property type="protein sequence ID" value="BBX51549.1"/>
    <property type="molecule type" value="Genomic_DNA"/>
</dbReference>
<dbReference type="Proteomes" id="UP000466785">
    <property type="component" value="Chromosome"/>
</dbReference>
<reference evidence="6 7" key="1">
    <citation type="journal article" date="2019" name="Emerg. Microbes Infect.">
        <title>Comprehensive subspecies identification of 175 nontuberculous mycobacteria species based on 7547 genomic profiles.</title>
        <authorList>
            <person name="Matsumoto Y."/>
            <person name="Kinjo T."/>
            <person name="Motooka D."/>
            <person name="Nabeya D."/>
            <person name="Jung N."/>
            <person name="Uechi K."/>
            <person name="Horii T."/>
            <person name="Iida T."/>
            <person name="Fujita J."/>
            <person name="Nakamura S."/>
        </authorList>
    </citation>
    <scope>NUCLEOTIDE SEQUENCE [LARGE SCALE GENOMIC DNA]</scope>
    <source>
        <strain evidence="6 7">JCM 12603</strain>
    </source>
</reference>
<name>A0A6N4VAU4_9MYCO</name>
<evidence type="ECO:0000256" key="2">
    <source>
        <dbReference type="ARBA" id="ARBA00022643"/>
    </source>
</evidence>
<evidence type="ECO:0000259" key="5">
    <source>
        <dbReference type="Pfam" id="PF00296"/>
    </source>
</evidence>
<evidence type="ECO:0000256" key="4">
    <source>
        <dbReference type="ARBA" id="ARBA00023033"/>
    </source>
</evidence>
<dbReference type="InterPro" id="IPR050172">
    <property type="entry name" value="SsuD_RutA_monooxygenase"/>
</dbReference>
<sequence>MARPEIGIYLPHMGLPYEDVERRARRCEDSGIDSVWLYDHLFAPGMPDYPSLEAWTLATALLARTDRLRIGHMVLCNQFRHPVMLAKMVTTLDHISGGRLSLGIGSGSIEDEHRRAGLPWGTFAARSAQLGETLQILHQAFREERIHFTGEHFAVSDMPIKPGPTQQPHPPIVVGGVGEKFTLPLVARYADVWNVPTYALGDIEAKLAALRAICQDIGRDPDSIVLSVEAVMALAPDEAALPRVREVAEKRFGDPGFGLREAGLVGTASAVVDRLGELIELGFGQLVLFTHDRCSEQTLELLSTEVIPQLPQL</sequence>
<dbReference type="Pfam" id="PF00296">
    <property type="entry name" value="Bac_luciferase"/>
    <property type="match status" value="1"/>
</dbReference>
<keyword evidence="1" id="KW-0285">Flavoprotein</keyword>
<accession>A0A6N4VAU4</accession>
<proteinExistence type="predicted"/>
<evidence type="ECO:0000313" key="6">
    <source>
        <dbReference type="EMBL" id="BBX51549.1"/>
    </source>
</evidence>
<dbReference type="RefSeq" id="WP_163674155.1">
    <property type="nucleotide sequence ID" value="NZ_AP022570.1"/>
</dbReference>
<evidence type="ECO:0000256" key="1">
    <source>
        <dbReference type="ARBA" id="ARBA00022630"/>
    </source>
</evidence>
<dbReference type="GO" id="GO:0008726">
    <property type="term" value="F:alkanesulfonate monooxygenase activity"/>
    <property type="evidence" value="ECO:0007669"/>
    <property type="project" value="TreeGrafter"/>
</dbReference>
<dbReference type="PANTHER" id="PTHR42847">
    <property type="entry name" value="ALKANESULFONATE MONOOXYGENASE"/>
    <property type="match status" value="1"/>
</dbReference>